<dbReference type="EMBL" id="KQ030509">
    <property type="protein sequence ID" value="KJZ76779.1"/>
    <property type="molecule type" value="Genomic_DNA"/>
</dbReference>
<protein>
    <recommendedName>
        <fullName evidence="9">alpha-1,2-Mannosidase</fullName>
        <ecNumber evidence="9">3.2.1.-</ecNumber>
    </recommendedName>
</protein>
<feature type="compositionally biased region" description="Basic residues" evidence="10">
    <location>
        <begin position="771"/>
        <end position="781"/>
    </location>
</feature>
<feature type="region of interest" description="Disordered" evidence="10">
    <location>
        <begin position="694"/>
        <end position="833"/>
    </location>
</feature>
<name>A0A0F8A6B3_9HYPO</name>
<dbReference type="PRINTS" id="PR00747">
    <property type="entry name" value="GLYHDRLASE47"/>
</dbReference>
<keyword evidence="4 9" id="KW-0378">Hydrolase</keyword>
<evidence type="ECO:0000256" key="6">
    <source>
        <dbReference type="PIRSR" id="PIRSR601382-1"/>
    </source>
</evidence>
<dbReference type="InterPro" id="IPR036026">
    <property type="entry name" value="Seven-hairpin_glycosidases"/>
</dbReference>
<feature type="region of interest" description="Disordered" evidence="10">
    <location>
        <begin position="422"/>
        <end position="456"/>
    </location>
</feature>
<reference evidence="12 13" key="1">
    <citation type="journal article" date="2014" name="Genome Biol. Evol.">
        <title>Comparative genomics and transcriptomics analyses reveal divergent lifestyle features of nematode endoparasitic fungus Hirsutella minnesotensis.</title>
        <authorList>
            <person name="Lai Y."/>
            <person name="Liu K."/>
            <person name="Zhang X."/>
            <person name="Zhang X."/>
            <person name="Li K."/>
            <person name="Wang N."/>
            <person name="Shu C."/>
            <person name="Wu Y."/>
            <person name="Wang C."/>
            <person name="Bushley K.E."/>
            <person name="Xiang M."/>
            <person name="Liu X."/>
        </authorList>
    </citation>
    <scope>NUCLEOTIDE SEQUENCE [LARGE SCALE GENOMIC DNA]</scope>
    <source>
        <strain evidence="12 13">3608</strain>
    </source>
</reference>
<evidence type="ECO:0000313" key="12">
    <source>
        <dbReference type="EMBL" id="KJZ76779.1"/>
    </source>
</evidence>
<dbReference type="EC" id="3.2.1.-" evidence="9"/>
<dbReference type="Pfam" id="PF01532">
    <property type="entry name" value="Glyco_hydro_47"/>
    <property type="match status" value="1"/>
</dbReference>
<keyword evidence="11" id="KW-0472">Membrane</keyword>
<evidence type="ECO:0000256" key="7">
    <source>
        <dbReference type="PIRSR" id="PIRSR601382-2"/>
    </source>
</evidence>
<evidence type="ECO:0000256" key="2">
    <source>
        <dbReference type="ARBA" id="ARBA00004922"/>
    </source>
</evidence>
<feature type="compositionally biased region" description="Basic and acidic residues" evidence="10">
    <location>
        <begin position="819"/>
        <end position="833"/>
    </location>
</feature>
<feature type="active site" evidence="6">
    <location>
        <position position="539"/>
    </location>
</feature>
<organism evidence="12 13">
    <name type="scientific">Hirsutella minnesotensis 3608</name>
    <dbReference type="NCBI Taxonomy" id="1043627"/>
    <lineage>
        <taxon>Eukaryota</taxon>
        <taxon>Fungi</taxon>
        <taxon>Dikarya</taxon>
        <taxon>Ascomycota</taxon>
        <taxon>Pezizomycotina</taxon>
        <taxon>Sordariomycetes</taxon>
        <taxon>Hypocreomycetidae</taxon>
        <taxon>Hypocreales</taxon>
        <taxon>Ophiocordycipitaceae</taxon>
        <taxon>Hirsutella</taxon>
    </lineage>
</organism>
<dbReference type="Gene3D" id="1.50.10.10">
    <property type="match status" value="3"/>
</dbReference>
<dbReference type="GO" id="GO:0005975">
    <property type="term" value="P:carbohydrate metabolic process"/>
    <property type="evidence" value="ECO:0007669"/>
    <property type="project" value="InterPro"/>
</dbReference>
<dbReference type="UniPathway" id="UPA00378"/>
<evidence type="ECO:0000256" key="4">
    <source>
        <dbReference type="ARBA" id="ARBA00022801"/>
    </source>
</evidence>
<feature type="active site" evidence="6">
    <location>
        <position position="856"/>
    </location>
</feature>
<evidence type="ECO:0000256" key="10">
    <source>
        <dbReference type="SAM" id="MobiDB-lite"/>
    </source>
</evidence>
<feature type="transmembrane region" description="Helical" evidence="11">
    <location>
        <begin position="7"/>
        <end position="24"/>
    </location>
</feature>
<comment type="cofactor">
    <cofactor evidence="1 7">
        <name>Ca(2+)</name>
        <dbReference type="ChEBI" id="CHEBI:29108"/>
    </cofactor>
</comment>
<evidence type="ECO:0000256" key="9">
    <source>
        <dbReference type="RuleBase" id="RU361193"/>
    </source>
</evidence>
<comment type="similarity">
    <text evidence="3 9">Belongs to the glycosyl hydrolase 47 family.</text>
</comment>
<feature type="compositionally biased region" description="Polar residues" evidence="10">
    <location>
        <begin position="123"/>
        <end position="133"/>
    </location>
</feature>
<gene>
    <name evidence="12" type="ORF">HIM_03656</name>
</gene>
<feature type="compositionally biased region" description="Basic and acidic residues" evidence="10">
    <location>
        <begin position="63"/>
        <end position="80"/>
    </location>
</feature>
<keyword evidence="7" id="KW-0106">Calcium</keyword>
<keyword evidence="13" id="KW-1185">Reference proteome</keyword>
<feature type="disulfide bond" evidence="8">
    <location>
        <begin position="613"/>
        <end position="642"/>
    </location>
</feature>
<dbReference type="GO" id="GO:0005509">
    <property type="term" value="F:calcium ion binding"/>
    <property type="evidence" value="ECO:0007669"/>
    <property type="project" value="InterPro"/>
</dbReference>
<dbReference type="OrthoDB" id="8118055at2759"/>
<dbReference type="AlphaFoldDB" id="A0A0F8A6B3"/>
<keyword evidence="5 8" id="KW-1015">Disulfide bond</keyword>
<feature type="active site" description="Proton donor" evidence="6">
    <location>
        <position position="656"/>
    </location>
</feature>
<dbReference type="PANTHER" id="PTHR11742">
    <property type="entry name" value="MANNOSYL-OLIGOSACCHARIDE ALPHA-1,2-MANNOSIDASE-RELATED"/>
    <property type="match status" value="1"/>
</dbReference>
<dbReference type="InterPro" id="IPR012341">
    <property type="entry name" value="6hp_glycosidase-like_sf"/>
</dbReference>
<feature type="compositionally biased region" description="Polar residues" evidence="10">
    <location>
        <begin position="795"/>
        <end position="818"/>
    </location>
</feature>
<dbReference type="GO" id="GO:0036503">
    <property type="term" value="P:ERAD pathway"/>
    <property type="evidence" value="ECO:0007669"/>
    <property type="project" value="UniProtKB-ARBA"/>
</dbReference>
<dbReference type="GO" id="GO:0005783">
    <property type="term" value="C:endoplasmic reticulum"/>
    <property type="evidence" value="ECO:0007669"/>
    <property type="project" value="TreeGrafter"/>
</dbReference>
<dbReference type="GO" id="GO:0016020">
    <property type="term" value="C:membrane"/>
    <property type="evidence" value="ECO:0007669"/>
    <property type="project" value="InterPro"/>
</dbReference>
<keyword evidence="11" id="KW-0812">Transmembrane</keyword>
<evidence type="ECO:0000256" key="3">
    <source>
        <dbReference type="ARBA" id="ARBA00007658"/>
    </source>
</evidence>
<keyword evidence="11" id="KW-1133">Transmembrane helix</keyword>
<feature type="compositionally biased region" description="Basic and acidic residues" evidence="10">
    <location>
        <begin position="145"/>
        <end position="168"/>
    </location>
</feature>
<comment type="pathway">
    <text evidence="2">Protein modification; protein glycosylation.</text>
</comment>
<accession>A0A0F8A6B3</accession>
<sequence>MARRRHRLFIFCAIIAIIIIYRFLQNSWTEQSSISSTRPPATVPQAIPNRPDHIDELTAAHQPHEHLKEAQNPTQDDKPKPNHVGQGPTGGDERDDFNKRPSKGPSNVEKLSDPSDLGAPKQSPGSVNENTGADGNAPLSWLNPPKDDPLEQKLKDSRVHWTKPKEHFPLPSESITPLPKSSAKPLPKIQYDFGTESQKAKATRLERQKRVKTELARSWAGYKKNAWMHDELSPVSGRFRDPFCGWAATLVDTLDMLWIVGLKDEFDEAAKAAREIDFTYTPRFDIPVFETTIRYLGGLLAAFDVSGGHQGSYGFLLDKAVELAEILIGIFDTPNRMPLLYYQWKPDYTSQPHSAGQVGIAELASLSMEFTRLAQVTAEDKYYDAIDRITNALVGLQTDGTLIPGLFPESLDASGCNRTATQLRDSLSKSAKDQVDSQEPLAEPEGFGGRSSGLGSILDQNRKETAGAFDDRKSAKYFGSRASPMKGRWKAAEDSVGGLEKRDGPYAAGGEKSKWDCVPQGLVPGGFGLQKFHMGGGQDSAYEYFPKEYQLLGGREAKYQKLYEDAADAVEKQLLFRPMVKGDWDILFPAKLSTYGGSVDDFRSEYEVAHLTCFIGGMFGLGGKLFAREKDIETAKKLTDGCVWAYQSTTSGIMPEQGHVIPCPSKERCDFNETRWWAELDSSKDWRNERVQKWEAAQKDKKSAARAEEMQSDVDNNGAEKASSAKSGRQDRASGIKMSRIYRKATIPMKEKKTSSDGNEEGSELPESLRKKLGKGVRGKPAKASSASGKDEDGTSSVASDSSKFTQHGTLTLKSGDSASDKPQSHEEWVKEKIERDRLPPGYIDVPGLHYILRPEAIESVWYMYRITGDPEWMEKGWRMFEATVRATRTSIANSAVDNVLSDEPRTKDEMESFWMAETLKYYYLLFSEPTVISLDDWVLNTEAHPFKL</sequence>
<evidence type="ECO:0000256" key="11">
    <source>
        <dbReference type="SAM" id="Phobius"/>
    </source>
</evidence>
<keyword evidence="7" id="KW-0479">Metal-binding</keyword>
<keyword evidence="9" id="KW-0326">Glycosidase</keyword>
<dbReference type="GO" id="GO:0004571">
    <property type="term" value="F:mannosyl-oligosaccharide 1,2-alpha-mannosidase activity"/>
    <property type="evidence" value="ECO:0007669"/>
    <property type="project" value="InterPro"/>
</dbReference>
<evidence type="ECO:0000256" key="1">
    <source>
        <dbReference type="ARBA" id="ARBA00001913"/>
    </source>
</evidence>
<feature type="active site" description="Proton donor" evidence="6">
    <location>
        <position position="290"/>
    </location>
</feature>
<feature type="compositionally biased region" description="Basic and acidic residues" evidence="10">
    <location>
        <begin position="694"/>
        <end position="709"/>
    </location>
</feature>
<feature type="region of interest" description="Disordered" evidence="10">
    <location>
        <begin position="63"/>
        <end position="185"/>
    </location>
</feature>
<feature type="binding site" evidence="7">
    <location>
        <position position="942"/>
    </location>
    <ligand>
        <name>Ca(2+)</name>
        <dbReference type="ChEBI" id="CHEBI:29108"/>
    </ligand>
</feature>
<dbReference type="PANTHER" id="PTHR11742:SF103">
    <property type="entry name" value="ENDOPLASMIC RETICULUM MANNOSIDASE MNL2-RELATED"/>
    <property type="match status" value="1"/>
</dbReference>
<evidence type="ECO:0000256" key="8">
    <source>
        <dbReference type="PIRSR" id="PIRSR601382-3"/>
    </source>
</evidence>
<feature type="compositionally biased region" description="Basic and acidic residues" evidence="10">
    <location>
        <begin position="426"/>
        <end position="435"/>
    </location>
</feature>
<dbReference type="Proteomes" id="UP000054481">
    <property type="component" value="Unassembled WGS sequence"/>
</dbReference>
<evidence type="ECO:0000313" key="13">
    <source>
        <dbReference type="Proteomes" id="UP000054481"/>
    </source>
</evidence>
<dbReference type="InterPro" id="IPR001382">
    <property type="entry name" value="Glyco_hydro_47"/>
</dbReference>
<dbReference type="InterPro" id="IPR050749">
    <property type="entry name" value="Glycosyl_Hydrolase_47"/>
</dbReference>
<proteinExistence type="inferred from homology"/>
<dbReference type="SUPFAM" id="SSF48225">
    <property type="entry name" value="Seven-hairpin glycosidases"/>
    <property type="match status" value="1"/>
</dbReference>
<evidence type="ECO:0000256" key="5">
    <source>
        <dbReference type="ARBA" id="ARBA00023157"/>
    </source>
</evidence>